<feature type="transmembrane region" description="Helical" evidence="1">
    <location>
        <begin position="61"/>
        <end position="83"/>
    </location>
</feature>
<keyword evidence="5" id="KW-1185">Reference proteome</keyword>
<dbReference type="Proteomes" id="UP000049983">
    <property type="component" value="Unassembled WGS sequence"/>
</dbReference>
<accession>A0A0M7AV01</accession>
<keyword evidence="1" id="KW-0812">Transmembrane</keyword>
<keyword evidence="1" id="KW-0472">Membrane</keyword>
<dbReference type="Gene3D" id="3.40.50.880">
    <property type="match status" value="1"/>
</dbReference>
<keyword evidence="1" id="KW-1133">Transmembrane helix</keyword>
<dbReference type="PANTHER" id="PTHR37464:SF1">
    <property type="entry name" value="BLL2463 PROTEIN"/>
    <property type="match status" value="1"/>
</dbReference>
<dbReference type="RefSeq" id="WP_055117918.1">
    <property type="nucleotide sequence ID" value="NZ_CXWA01000004.1"/>
</dbReference>
<evidence type="ECO:0000313" key="5">
    <source>
        <dbReference type="Proteomes" id="UP000049983"/>
    </source>
</evidence>
<sequence length="939" mass="100993">MFAGLPLTFTAPWILTALALLPVIWWLLRLTPPRPREIAFPPMRLLLDIDQHEETPQRSPWWLTLLRLLLAAILIFALAGPVWRTTEPVDTGQGVLWLLVDNGWTSAKSWEAQSGAAEQLLTTAEQSGQPVLFAATAEGPSQSLVPESATTALEKLRALEPRPYPPQRNELSIGLRKAAQEALPGAIVWLSDNTHTEGAFLTDLAAMTGEVPITVLAGLDTPLGLKDLKNDADALSVTVVRHPEQKLGTAKVQALDLKGLVLGDVQASFDAGNPETTARFELPSELRNDIARVEIAGEAAAGAVQLVDDSWRRRTVGLISGQSRDLDQPLLSPVYYLERALLPFSDIRQPKDGDIALAVPALIDQGISVLVLADVGRLPDTTTEELREWVENGGTLVRFAGPRTAGGSDDLIPVRLRDGDRSLGGSLSWKQPQHLADFPDDSPFAGLRIPEEVTVNRQVLAEPTSDLPERTWAMLEDGTPLVTAAPLGAGSVVLFHVTADSSWSNLPLSGVFLNMLRRILAVSNVAAASETADDSTSSASVLPPLRLLDGYGRFGAPPVEVTPVNASDFREAAASRRTPPGLYGTEDGFRALNLMQADDALLPLDLTALGSRATLTAYPASDPIDLRAFFFTLAFLLLVADAIAVFLLAGGLSRMNLRSRTAGVAALLALSLLGLSVITPGQVVAQSTSDELRALESTLETRLAYVITGNPEIDDASAAGLSGLTRFLAERTALEPGAPIGIDLAGDELAFYSLLYWPIDPAADKPNDQTIARIDTFMRNGGTILFDTRDHINASASGFSSTPATLKLREILEDLDVPPLQPVPPDHVLTKAFYLLDSFPGRYAGSPLWVESLEEITARGDRPVRAGDGVSPIMITGNDFASAWAISEDGEFMYPTVPNNPVQRDYAFRSGVNIVMYSLTGNYKADQVHIPALLERLGQ</sequence>
<dbReference type="AlphaFoldDB" id="A0A0M7AV01"/>
<evidence type="ECO:0000259" key="2">
    <source>
        <dbReference type="Pfam" id="PF07584"/>
    </source>
</evidence>
<feature type="transmembrane region" description="Helical" evidence="1">
    <location>
        <begin position="661"/>
        <end position="679"/>
    </location>
</feature>
<protein>
    <recommendedName>
        <fullName evidence="6">DUF4159 domain-containing protein</fullName>
    </recommendedName>
</protein>
<dbReference type="InterPro" id="IPR024163">
    <property type="entry name" value="Aerotolerance_reg_N"/>
</dbReference>
<dbReference type="GeneID" id="97672484"/>
<dbReference type="OrthoDB" id="9773014at2"/>
<name>A0A0M7AV01_9HYPH</name>
<evidence type="ECO:0000256" key="1">
    <source>
        <dbReference type="SAM" id="Phobius"/>
    </source>
</evidence>
<dbReference type="Pfam" id="PF07584">
    <property type="entry name" value="BatA"/>
    <property type="match status" value="1"/>
</dbReference>
<dbReference type="SUPFAM" id="SSF52317">
    <property type="entry name" value="Class I glutamine amidotransferase-like"/>
    <property type="match status" value="1"/>
</dbReference>
<dbReference type="InterPro" id="IPR029062">
    <property type="entry name" value="Class_I_gatase-like"/>
</dbReference>
<feature type="domain" description="DUF4159" evidence="3">
    <location>
        <begin position="702"/>
        <end position="919"/>
    </location>
</feature>
<dbReference type="STRING" id="311410.LA5095_03945"/>
<dbReference type="NCBIfam" id="TIGR02226">
    <property type="entry name" value="two_anch"/>
    <property type="match status" value="1"/>
</dbReference>
<gene>
    <name evidence="4" type="ORF">LA5096_05227</name>
</gene>
<dbReference type="CDD" id="cd03143">
    <property type="entry name" value="A4_beta-galactosidase_middle_domain"/>
    <property type="match status" value="1"/>
</dbReference>
<dbReference type="PANTHER" id="PTHR37464">
    <property type="entry name" value="BLL2463 PROTEIN"/>
    <property type="match status" value="1"/>
</dbReference>
<evidence type="ECO:0000313" key="4">
    <source>
        <dbReference type="EMBL" id="CTQ77614.1"/>
    </source>
</evidence>
<dbReference type="Gene3D" id="3.40.50.12140">
    <property type="entry name" value="Domain of unknown function DUF4159"/>
    <property type="match status" value="1"/>
</dbReference>
<reference evidence="5" key="1">
    <citation type="submission" date="2015-07" db="EMBL/GenBank/DDBJ databases">
        <authorList>
            <person name="Rodrigo-Torres Lidia"/>
            <person name="Arahal R.David."/>
        </authorList>
    </citation>
    <scope>NUCLEOTIDE SEQUENCE [LARGE SCALE GENOMIC DNA]</scope>
    <source>
        <strain evidence="5">CECT 5096</strain>
    </source>
</reference>
<feature type="domain" description="Aerotolerance regulator N-terminal" evidence="2">
    <location>
        <begin position="8"/>
        <end position="81"/>
    </location>
</feature>
<evidence type="ECO:0000259" key="3">
    <source>
        <dbReference type="Pfam" id="PF13709"/>
    </source>
</evidence>
<feature type="transmembrane region" description="Helical" evidence="1">
    <location>
        <begin position="628"/>
        <end position="649"/>
    </location>
</feature>
<feature type="transmembrane region" description="Helical" evidence="1">
    <location>
        <begin position="6"/>
        <end position="28"/>
    </location>
</feature>
<dbReference type="Pfam" id="PF13709">
    <property type="entry name" value="DUF4159"/>
    <property type="match status" value="1"/>
</dbReference>
<dbReference type="InterPro" id="IPR025297">
    <property type="entry name" value="DUF4159"/>
</dbReference>
<dbReference type="InterPro" id="IPR011933">
    <property type="entry name" value="Double_TM_dom"/>
</dbReference>
<dbReference type="EMBL" id="CXWC01000013">
    <property type="protein sequence ID" value="CTQ77614.1"/>
    <property type="molecule type" value="Genomic_DNA"/>
</dbReference>
<evidence type="ECO:0008006" key="6">
    <source>
        <dbReference type="Google" id="ProtNLM"/>
    </source>
</evidence>
<proteinExistence type="predicted"/>
<organism evidence="4 5">
    <name type="scientific">Roseibium album</name>
    <dbReference type="NCBI Taxonomy" id="311410"/>
    <lineage>
        <taxon>Bacteria</taxon>
        <taxon>Pseudomonadati</taxon>
        <taxon>Pseudomonadota</taxon>
        <taxon>Alphaproteobacteria</taxon>
        <taxon>Hyphomicrobiales</taxon>
        <taxon>Stappiaceae</taxon>
        <taxon>Roseibium</taxon>
    </lineage>
</organism>